<dbReference type="GO" id="GO:0004252">
    <property type="term" value="F:serine-type endopeptidase activity"/>
    <property type="evidence" value="ECO:0007669"/>
    <property type="project" value="InterPro"/>
</dbReference>
<dbReference type="OrthoDB" id="5918597at2759"/>
<dbReference type="InterPro" id="IPR001254">
    <property type="entry name" value="Trypsin_dom"/>
</dbReference>
<feature type="signal peptide" evidence="6">
    <location>
        <begin position="1"/>
        <end position="16"/>
    </location>
</feature>
<dbReference type="PROSITE" id="PS51257">
    <property type="entry name" value="PROKAR_LIPOPROTEIN"/>
    <property type="match status" value="1"/>
</dbReference>
<dbReference type="EMBL" id="OV696701">
    <property type="protein sequence ID" value="CAH1248090.1"/>
    <property type="molecule type" value="Genomic_DNA"/>
</dbReference>
<evidence type="ECO:0000256" key="5">
    <source>
        <dbReference type="ARBA" id="ARBA00023157"/>
    </source>
</evidence>
<dbReference type="AlphaFoldDB" id="A0A8J9Z6K2"/>
<dbReference type="CDD" id="cd00190">
    <property type="entry name" value="Tryp_SPc"/>
    <property type="match status" value="1"/>
</dbReference>
<dbReference type="PROSITE" id="PS50240">
    <property type="entry name" value="TRYPSIN_DOM"/>
    <property type="match status" value="1"/>
</dbReference>
<evidence type="ECO:0000256" key="1">
    <source>
        <dbReference type="ARBA" id="ARBA00022670"/>
    </source>
</evidence>
<dbReference type="Gene3D" id="2.40.10.10">
    <property type="entry name" value="Trypsin-like serine proteases"/>
    <property type="match status" value="1"/>
</dbReference>
<reference evidence="8" key="1">
    <citation type="submission" date="2022-01" db="EMBL/GenBank/DDBJ databases">
        <authorList>
            <person name="Braso-Vives M."/>
        </authorList>
    </citation>
    <scope>NUCLEOTIDE SEQUENCE</scope>
</reference>
<accession>A0A8J9Z6K2</accession>
<evidence type="ECO:0000256" key="4">
    <source>
        <dbReference type="ARBA" id="ARBA00022825"/>
    </source>
</evidence>
<keyword evidence="3" id="KW-0378">Hydrolase</keyword>
<sequence length="265" mass="28411">MKVSWALAALLTVASGCGVPTYPARTTGMTRVVGGEDAAPHSWPWQASLQTSDNAHYCGGVLIHDDWVLTAGHCLRSDFETHKVVLGEHDRNGESESIQELQIEYAFRHEAFDFQTIQNDIMLLKLRTSAALGDAVNAVCLPDQGDVHTGACWITGWGLNGTNAGDRLAGVLQQAELSLISDDDCSSRWGAVFNPSCMICAGAVDKGGCMHGDSGGPLVCENSAGGYDVIGLVSFGERLCDPFYPTGFVRVAAFRDWIDQIMALN</sequence>
<proteinExistence type="predicted"/>
<keyword evidence="1" id="KW-0645">Protease</keyword>
<dbReference type="InterPro" id="IPR001314">
    <property type="entry name" value="Peptidase_S1A"/>
</dbReference>
<gene>
    <name evidence="8" type="primary">CTRB2</name>
    <name evidence="8" type="ORF">BLAG_LOCUS9545</name>
</gene>
<dbReference type="PANTHER" id="PTHR24250:SF50">
    <property type="entry name" value="PEPTIDASE S1 DOMAIN-CONTAINING PROTEIN"/>
    <property type="match status" value="1"/>
</dbReference>
<name>A0A8J9Z6K2_BRALA</name>
<feature type="domain" description="Peptidase S1" evidence="7">
    <location>
        <begin position="32"/>
        <end position="263"/>
    </location>
</feature>
<dbReference type="GO" id="GO:0006508">
    <property type="term" value="P:proteolysis"/>
    <property type="evidence" value="ECO:0007669"/>
    <property type="project" value="UniProtKB-KW"/>
</dbReference>
<dbReference type="Proteomes" id="UP000838412">
    <property type="component" value="Chromosome 16"/>
</dbReference>
<evidence type="ECO:0000313" key="9">
    <source>
        <dbReference type="Proteomes" id="UP000838412"/>
    </source>
</evidence>
<dbReference type="InterPro" id="IPR018114">
    <property type="entry name" value="TRYPSIN_HIS"/>
</dbReference>
<keyword evidence="5" id="KW-1015">Disulfide bond</keyword>
<keyword evidence="2 6" id="KW-0732">Signal</keyword>
<evidence type="ECO:0000313" key="8">
    <source>
        <dbReference type="EMBL" id="CAH1248090.1"/>
    </source>
</evidence>
<evidence type="ECO:0000259" key="7">
    <source>
        <dbReference type="PROSITE" id="PS50240"/>
    </source>
</evidence>
<dbReference type="PRINTS" id="PR00722">
    <property type="entry name" value="CHYMOTRYPSIN"/>
</dbReference>
<dbReference type="PROSITE" id="PS00134">
    <property type="entry name" value="TRYPSIN_HIS"/>
    <property type="match status" value="1"/>
</dbReference>
<organism evidence="8 9">
    <name type="scientific">Branchiostoma lanceolatum</name>
    <name type="common">Common lancelet</name>
    <name type="synonym">Amphioxus lanceolatum</name>
    <dbReference type="NCBI Taxonomy" id="7740"/>
    <lineage>
        <taxon>Eukaryota</taxon>
        <taxon>Metazoa</taxon>
        <taxon>Chordata</taxon>
        <taxon>Cephalochordata</taxon>
        <taxon>Leptocardii</taxon>
        <taxon>Amphioxiformes</taxon>
        <taxon>Branchiostomatidae</taxon>
        <taxon>Branchiostoma</taxon>
    </lineage>
</organism>
<evidence type="ECO:0000256" key="2">
    <source>
        <dbReference type="ARBA" id="ARBA00022729"/>
    </source>
</evidence>
<evidence type="ECO:0000256" key="6">
    <source>
        <dbReference type="SAM" id="SignalP"/>
    </source>
</evidence>
<keyword evidence="9" id="KW-1185">Reference proteome</keyword>
<feature type="chain" id="PRO_5035469049" evidence="6">
    <location>
        <begin position="17"/>
        <end position="265"/>
    </location>
</feature>
<dbReference type="InterPro" id="IPR043504">
    <property type="entry name" value="Peptidase_S1_PA_chymotrypsin"/>
</dbReference>
<dbReference type="Pfam" id="PF00089">
    <property type="entry name" value="Trypsin"/>
    <property type="match status" value="1"/>
</dbReference>
<dbReference type="PANTHER" id="PTHR24250">
    <property type="entry name" value="CHYMOTRYPSIN-RELATED"/>
    <property type="match status" value="1"/>
</dbReference>
<dbReference type="FunFam" id="2.40.10.10:FF:000120">
    <property type="entry name" value="Putative serine protease"/>
    <property type="match status" value="1"/>
</dbReference>
<protein>
    <submittedName>
        <fullName evidence="8">CTRB2 protein</fullName>
    </submittedName>
</protein>
<evidence type="ECO:0000256" key="3">
    <source>
        <dbReference type="ARBA" id="ARBA00022801"/>
    </source>
</evidence>
<dbReference type="SMART" id="SM00020">
    <property type="entry name" value="Tryp_SPc"/>
    <property type="match status" value="1"/>
</dbReference>
<dbReference type="InterPro" id="IPR009003">
    <property type="entry name" value="Peptidase_S1_PA"/>
</dbReference>
<keyword evidence="4" id="KW-0720">Serine protease</keyword>
<dbReference type="SUPFAM" id="SSF50494">
    <property type="entry name" value="Trypsin-like serine proteases"/>
    <property type="match status" value="1"/>
</dbReference>